<evidence type="ECO:0000313" key="2">
    <source>
        <dbReference type="EMBL" id="EAR94235.3"/>
    </source>
</evidence>
<dbReference type="GeneID" id="7839432"/>
<dbReference type="PANTHER" id="PTHR47026:SF2">
    <property type="entry name" value="FLAGELLAR ASSOCIATED PROTEIN"/>
    <property type="match status" value="1"/>
</dbReference>
<dbReference type="InterPro" id="IPR011992">
    <property type="entry name" value="EF-hand-dom_pair"/>
</dbReference>
<dbReference type="GO" id="GO:0005509">
    <property type="term" value="F:calcium ion binding"/>
    <property type="evidence" value="ECO:0007669"/>
    <property type="project" value="InterPro"/>
</dbReference>
<sequence length="527" mass="62686">MNTLGRLNQNDIKIQANGDIYYDSSRRTSTLSPLRKSIRASSKAQFSSTKQERWLPEIKKFSNTVSTPQQSTQIQKNMSIQPQVSVFTDEFGSYQIDMDEKTISQFLDIFRTYDVKRSGYVEQKYLYEILAQLSLSSKNIEKVFAQDVFSRPGYFNFEELLEIITELEIDKIEQMNKDLADEDKIIIKPDQKVIDLIKKLDNYRKLQEKEGNYKEAYRAHLKILQLRSNEQNKQIDNLRYIQDDELLKVTKLQSQQLYEFDRAWEQFLREYDQTSKDTVATLEERHQQELEQYYQQVKQELALKQKFSKHLLDLRYKEQMLVKLKNYPEAEKIKVKADQLEEIEKQQYEIQMQETVENKVNTLRKQQEIALQGLVHKIEQDRQLQLKQRDIDAQTLLTKNKALLLELNNKHITETKKAQNLLKENMVYNDHQELFRVRDPNDKLIFERQEQNLDRFKIQNQNTLNKIRSQSTQRNSPYPQRLKTDNAPYLLQINQLFGSATPIPASIVRKTQRNYRKGSTSNISYNY</sequence>
<dbReference type="KEGG" id="tet:TTHERM_00523020"/>
<dbReference type="Proteomes" id="UP000009168">
    <property type="component" value="Unassembled WGS sequence"/>
</dbReference>
<gene>
    <name evidence="2" type="ORF">TTHERM_00523020</name>
</gene>
<name>I7LUL8_TETTS</name>
<dbReference type="PANTHER" id="PTHR47026">
    <property type="entry name" value="PIGMENTOSA GTPASE REGULATOR-LIKE PROTEIN, PUTATIVE-RELATED"/>
    <property type="match status" value="1"/>
</dbReference>
<dbReference type="InParanoid" id="I7LUL8"/>
<dbReference type="OrthoDB" id="445416at2759"/>
<dbReference type="STRING" id="312017.I7LUL8"/>
<dbReference type="PROSITE" id="PS50222">
    <property type="entry name" value="EF_HAND_2"/>
    <property type="match status" value="1"/>
</dbReference>
<feature type="domain" description="EF-hand" evidence="1">
    <location>
        <begin position="101"/>
        <end position="136"/>
    </location>
</feature>
<accession>I7LUL8</accession>
<keyword evidence="3" id="KW-1185">Reference proteome</keyword>
<dbReference type="AlphaFoldDB" id="I7LUL8"/>
<dbReference type="EMBL" id="GG662717">
    <property type="protein sequence ID" value="EAR94235.3"/>
    <property type="molecule type" value="Genomic_DNA"/>
</dbReference>
<dbReference type="eggNOG" id="ENOG502QV22">
    <property type="taxonomic scope" value="Eukaryota"/>
</dbReference>
<dbReference type="InterPro" id="IPR002048">
    <property type="entry name" value="EF_hand_dom"/>
</dbReference>
<dbReference type="Gene3D" id="1.10.238.10">
    <property type="entry name" value="EF-hand"/>
    <property type="match status" value="1"/>
</dbReference>
<organism evidence="2 3">
    <name type="scientific">Tetrahymena thermophila (strain SB210)</name>
    <dbReference type="NCBI Taxonomy" id="312017"/>
    <lineage>
        <taxon>Eukaryota</taxon>
        <taxon>Sar</taxon>
        <taxon>Alveolata</taxon>
        <taxon>Ciliophora</taxon>
        <taxon>Intramacronucleata</taxon>
        <taxon>Oligohymenophorea</taxon>
        <taxon>Hymenostomatida</taxon>
        <taxon>Tetrahymenina</taxon>
        <taxon>Tetrahymenidae</taxon>
        <taxon>Tetrahymena</taxon>
    </lineage>
</organism>
<dbReference type="RefSeq" id="XP_001014480.3">
    <property type="nucleotide sequence ID" value="XM_001014480.3"/>
</dbReference>
<evidence type="ECO:0000259" key="1">
    <source>
        <dbReference type="PROSITE" id="PS50222"/>
    </source>
</evidence>
<protein>
    <recommendedName>
        <fullName evidence="1">EF-hand domain-containing protein</fullName>
    </recommendedName>
</protein>
<proteinExistence type="predicted"/>
<dbReference type="SUPFAM" id="SSF47473">
    <property type="entry name" value="EF-hand"/>
    <property type="match status" value="1"/>
</dbReference>
<evidence type="ECO:0000313" key="3">
    <source>
        <dbReference type="Proteomes" id="UP000009168"/>
    </source>
</evidence>
<reference evidence="3" key="1">
    <citation type="journal article" date="2006" name="PLoS Biol.">
        <title>Macronuclear genome sequence of the ciliate Tetrahymena thermophila, a model eukaryote.</title>
        <authorList>
            <person name="Eisen J.A."/>
            <person name="Coyne R.S."/>
            <person name="Wu M."/>
            <person name="Wu D."/>
            <person name="Thiagarajan M."/>
            <person name="Wortman J.R."/>
            <person name="Badger J.H."/>
            <person name="Ren Q."/>
            <person name="Amedeo P."/>
            <person name="Jones K.M."/>
            <person name="Tallon L.J."/>
            <person name="Delcher A.L."/>
            <person name="Salzberg S.L."/>
            <person name="Silva J.C."/>
            <person name="Haas B.J."/>
            <person name="Majoros W.H."/>
            <person name="Farzad M."/>
            <person name="Carlton J.M."/>
            <person name="Smith R.K. Jr."/>
            <person name="Garg J."/>
            <person name="Pearlman R.E."/>
            <person name="Karrer K.M."/>
            <person name="Sun L."/>
            <person name="Manning G."/>
            <person name="Elde N.C."/>
            <person name="Turkewitz A.P."/>
            <person name="Asai D.J."/>
            <person name="Wilkes D.E."/>
            <person name="Wang Y."/>
            <person name="Cai H."/>
            <person name="Collins K."/>
            <person name="Stewart B.A."/>
            <person name="Lee S.R."/>
            <person name="Wilamowska K."/>
            <person name="Weinberg Z."/>
            <person name="Ruzzo W.L."/>
            <person name="Wloga D."/>
            <person name="Gaertig J."/>
            <person name="Frankel J."/>
            <person name="Tsao C.-C."/>
            <person name="Gorovsky M.A."/>
            <person name="Keeling P.J."/>
            <person name="Waller R.F."/>
            <person name="Patron N.J."/>
            <person name="Cherry J.M."/>
            <person name="Stover N.A."/>
            <person name="Krieger C.J."/>
            <person name="del Toro C."/>
            <person name="Ryder H.F."/>
            <person name="Williamson S.C."/>
            <person name="Barbeau R.A."/>
            <person name="Hamilton E.P."/>
            <person name="Orias E."/>
        </authorList>
    </citation>
    <scope>NUCLEOTIDE SEQUENCE [LARGE SCALE GENOMIC DNA]</scope>
    <source>
        <strain evidence="3">SB210</strain>
    </source>
</reference>